<dbReference type="OrthoDB" id="9769532at2"/>
<evidence type="ECO:0000313" key="3">
    <source>
        <dbReference type="Proteomes" id="UP000005953"/>
    </source>
</evidence>
<dbReference type="AlphaFoldDB" id="A4BEX7"/>
<dbReference type="Proteomes" id="UP000005953">
    <property type="component" value="Unassembled WGS sequence"/>
</dbReference>
<proteinExistence type="predicted"/>
<feature type="transmembrane region" description="Helical" evidence="1">
    <location>
        <begin position="50"/>
        <end position="69"/>
    </location>
</feature>
<feature type="transmembrane region" description="Helical" evidence="1">
    <location>
        <begin position="261"/>
        <end position="278"/>
    </location>
</feature>
<keyword evidence="3" id="KW-1185">Reference proteome</keyword>
<accession>A4BEX7</accession>
<feature type="transmembrane region" description="Helical" evidence="1">
    <location>
        <begin position="89"/>
        <end position="107"/>
    </location>
</feature>
<reference evidence="2 3" key="1">
    <citation type="submission" date="2006-02" db="EMBL/GenBank/DDBJ databases">
        <authorList>
            <person name="Pinhassi J."/>
            <person name="Pedros-Alio C."/>
            <person name="Ferriera S."/>
            <person name="Johnson J."/>
            <person name="Kravitz S."/>
            <person name="Halpern A."/>
            <person name="Remington K."/>
            <person name="Beeson K."/>
            <person name="Tran B."/>
            <person name="Rogers Y.-H."/>
            <person name="Friedman R."/>
            <person name="Venter J.C."/>
        </authorList>
    </citation>
    <scope>NUCLEOTIDE SEQUENCE [LARGE SCALE GENOMIC DNA]</scope>
    <source>
        <strain evidence="2 3">MED297</strain>
    </source>
</reference>
<dbReference type="HOGENOM" id="CLU_721425_0_0_6"/>
<feature type="transmembrane region" description="Helical" evidence="1">
    <location>
        <begin position="290"/>
        <end position="310"/>
    </location>
</feature>
<comment type="caution">
    <text evidence="2">The sequence shown here is derived from an EMBL/GenBank/DDBJ whole genome shotgun (WGS) entry which is preliminary data.</text>
</comment>
<keyword evidence="1" id="KW-0472">Membrane</keyword>
<sequence length="384" mass="44080">MPLKLKLLWPFLVTLLLPLVVAWFVYPNHLPPSFGTFPPVEVPGTPGFNWIYFTVLAIGGLAVTALILFPKLFGFQGATPAPKPTPTSFPWWFWVGAAFMCAFWWLMWSRSTLFGDLVYFSFSPMWWGFIIMLDGIVYARTGGKSLIRNRPTLFIISTLFSVFGWYYFEYFDYFVLSNWYYPNGVTSPLSHATVVAIFLVAYSTVWPAIFEWYTLLNSYPKLVARYQNGPNLPLQGSWLIIGGIVVIAACVAWPYPVFWGLWIGPLAMIVGQLMRLGIWTPMESVRQGNWSPAILIAVASLFNGFLWEFWNHGSEAYNPFNMSGPIAQVNPNYWIYDVPYVNIIHLYSEMPLLGYFGYLPFGIFVWVMYIWAGKLFGWRSDLDL</sequence>
<dbReference type="RefSeq" id="WP_008044216.1">
    <property type="nucleotide sequence ID" value="NZ_CH724151.1"/>
</dbReference>
<protein>
    <submittedName>
        <fullName evidence="2">Small-conductance mechanosensitive channel</fullName>
    </submittedName>
</protein>
<keyword evidence="1" id="KW-1133">Transmembrane helix</keyword>
<feature type="transmembrane region" description="Helical" evidence="1">
    <location>
        <begin position="352"/>
        <end position="372"/>
    </location>
</feature>
<gene>
    <name evidence="2" type="ORF">MED297_18528</name>
</gene>
<evidence type="ECO:0000256" key="1">
    <source>
        <dbReference type="SAM" id="Phobius"/>
    </source>
</evidence>
<evidence type="ECO:0000313" key="2">
    <source>
        <dbReference type="EMBL" id="EAR09312.1"/>
    </source>
</evidence>
<feature type="transmembrane region" description="Helical" evidence="1">
    <location>
        <begin position="188"/>
        <end position="215"/>
    </location>
</feature>
<feature type="transmembrane region" description="Helical" evidence="1">
    <location>
        <begin position="236"/>
        <end position="255"/>
    </location>
</feature>
<feature type="transmembrane region" description="Helical" evidence="1">
    <location>
        <begin position="119"/>
        <end position="139"/>
    </location>
</feature>
<organism evidence="2 3">
    <name type="scientific">Reinekea blandensis MED297</name>
    <dbReference type="NCBI Taxonomy" id="314283"/>
    <lineage>
        <taxon>Bacteria</taxon>
        <taxon>Pseudomonadati</taxon>
        <taxon>Pseudomonadota</taxon>
        <taxon>Gammaproteobacteria</taxon>
        <taxon>Oceanospirillales</taxon>
        <taxon>Saccharospirillaceae</taxon>
        <taxon>Reinekea</taxon>
    </lineage>
</organism>
<feature type="transmembrane region" description="Helical" evidence="1">
    <location>
        <begin position="7"/>
        <end position="26"/>
    </location>
</feature>
<dbReference type="EMBL" id="AAOE01000011">
    <property type="protein sequence ID" value="EAR09312.1"/>
    <property type="molecule type" value="Genomic_DNA"/>
</dbReference>
<feature type="transmembrane region" description="Helical" evidence="1">
    <location>
        <begin position="151"/>
        <end position="168"/>
    </location>
</feature>
<keyword evidence="1" id="KW-0812">Transmembrane</keyword>
<name>A4BEX7_9GAMM</name>